<gene>
    <name evidence="5" type="ORF">EVOR1521_LOCUS19444</name>
</gene>
<protein>
    <recommendedName>
        <fullName evidence="4">Peptidase C1A papain C-terminal domain-containing protein</fullName>
    </recommendedName>
</protein>
<dbReference type="AlphaFoldDB" id="A0AA36N5A4"/>
<organism evidence="5 6">
    <name type="scientific">Effrenium voratum</name>
    <dbReference type="NCBI Taxonomy" id="2562239"/>
    <lineage>
        <taxon>Eukaryota</taxon>
        <taxon>Sar</taxon>
        <taxon>Alveolata</taxon>
        <taxon>Dinophyceae</taxon>
        <taxon>Suessiales</taxon>
        <taxon>Symbiodiniaceae</taxon>
        <taxon>Effrenium</taxon>
    </lineage>
</organism>
<dbReference type="GO" id="GO:0006508">
    <property type="term" value="P:proteolysis"/>
    <property type="evidence" value="ECO:0007669"/>
    <property type="project" value="InterPro"/>
</dbReference>
<evidence type="ECO:0000313" key="5">
    <source>
        <dbReference type="EMBL" id="CAJ1394882.1"/>
    </source>
</evidence>
<dbReference type="Proteomes" id="UP001178507">
    <property type="component" value="Unassembled WGS sequence"/>
</dbReference>
<feature type="signal peptide" evidence="3">
    <location>
        <begin position="1"/>
        <end position="17"/>
    </location>
</feature>
<evidence type="ECO:0000259" key="4">
    <source>
        <dbReference type="SMART" id="SM00645"/>
    </source>
</evidence>
<dbReference type="InterPro" id="IPR038765">
    <property type="entry name" value="Papain-like_cys_pep_sf"/>
</dbReference>
<dbReference type="SUPFAM" id="SSF54001">
    <property type="entry name" value="Cysteine proteinases"/>
    <property type="match status" value="1"/>
</dbReference>
<dbReference type="PROSITE" id="PS00640">
    <property type="entry name" value="THIOL_PROTEASE_ASN"/>
    <property type="match status" value="1"/>
</dbReference>
<dbReference type="GO" id="GO:0008234">
    <property type="term" value="F:cysteine-type peptidase activity"/>
    <property type="evidence" value="ECO:0007669"/>
    <property type="project" value="InterPro"/>
</dbReference>
<dbReference type="Pfam" id="PF00112">
    <property type="entry name" value="Peptidase_C1"/>
    <property type="match status" value="1"/>
</dbReference>
<keyword evidence="6" id="KW-1185">Reference proteome</keyword>
<dbReference type="PRINTS" id="PR00705">
    <property type="entry name" value="PAPAIN"/>
</dbReference>
<feature type="domain" description="Peptidase C1A papain C-terminal" evidence="4">
    <location>
        <begin position="105"/>
        <end position="352"/>
    </location>
</feature>
<dbReference type="PANTHER" id="PTHR12411">
    <property type="entry name" value="CYSTEINE PROTEASE FAMILY C1-RELATED"/>
    <property type="match status" value="1"/>
</dbReference>
<keyword evidence="2" id="KW-0865">Zymogen</keyword>
<dbReference type="Gene3D" id="3.90.70.10">
    <property type="entry name" value="Cysteine proteinases"/>
    <property type="match status" value="1"/>
</dbReference>
<comment type="similarity">
    <text evidence="1">Belongs to the peptidase C1 family.</text>
</comment>
<feature type="chain" id="PRO_5041259146" description="Peptidase C1A papain C-terminal domain-containing protein" evidence="3">
    <location>
        <begin position="18"/>
        <end position="382"/>
    </location>
</feature>
<dbReference type="InterPro" id="IPR025661">
    <property type="entry name" value="Pept_asp_AS"/>
</dbReference>
<sequence length="382" mass="40945">MRMKLLKVAAFGFLAAAQDDACHSAHKAQADCAADSKCSWCEASAVPSACYTKENAAKLPSAVFTCSTRRRSELLSQEEAEKLGVVWRGNSSKQSSHDLLQAQEMPKDFTWCNKDGKSYCTMSRNQHIPQYCGSCWAHGAISALGDRIKIARGAAGVDINLAVQHLLNCGGVGSCKGGTVDGPYQWLKGLSEKGTGISYETSNPYVACSSDSTEGFCSHVDTSCKAVNIARTCGSFSQEGGPCTGLSSYPNATITDYGSISGADAMMKEIFHRGPISCGVDANPLLNYESGIMKDKGEGVDHVVSVVGWGTDPKDGFYWIVRNSWGEFWGEMGYFRVAKGALMLEDQCAWAVPAGFTAAEKDNQVHCHEGGDNCKPTEQIVV</sequence>
<evidence type="ECO:0000313" key="6">
    <source>
        <dbReference type="Proteomes" id="UP001178507"/>
    </source>
</evidence>
<dbReference type="FunFam" id="3.90.70.10:FF:000117">
    <property type="entry name" value="Probable papain cysteine protease"/>
    <property type="match status" value="1"/>
</dbReference>
<proteinExistence type="inferred from homology"/>
<dbReference type="SMART" id="SM00645">
    <property type="entry name" value="Pept_C1"/>
    <property type="match status" value="1"/>
</dbReference>
<reference evidence="5" key="1">
    <citation type="submission" date="2023-08" db="EMBL/GenBank/DDBJ databases">
        <authorList>
            <person name="Chen Y."/>
            <person name="Shah S."/>
            <person name="Dougan E. K."/>
            <person name="Thang M."/>
            <person name="Chan C."/>
        </authorList>
    </citation>
    <scope>NUCLEOTIDE SEQUENCE</scope>
</reference>
<dbReference type="InterPro" id="IPR000668">
    <property type="entry name" value="Peptidase_C1A_C"/>
</dbReference>
<keyword evidence="3" id="KW-0732">Signal</keyword>
<evidence type="ECO:0000256" key="3">
    <source>
        <dbReference type="SAM" id="SignalP"/>
    </source>
</evidence>
<comment type="caution">
    <text evidence="5">The sequence shown here is derived from an EMBL/GenBank/DDBJ whole genome shotgun (WGS) entry which is preliminary data.</text>
</comment>
<accession>A0AA36N5A4</accession>
<dbReference type="EMBL" id="CAUJNA010002979">
    <property type="protein sequence ID" value="CAJ1394882.1"/>
    <property type="molecule type" value="Genomic_DNA"/>
</dbReference>
<dbReference type="InterPro" id="IPR013128">
    <property type="entry name" value="Peptidase_C1A"/>
</dbReference>
<name>A0AA36N5A4_9DINO</name>
<evidence type="ECO:0000256" key="2">
    <source>
        <dbReference type="ARBA" id="ARBA00023145"/>
    </source>
</evidence>
<evidence type="ECO:0000256" key="1">
    <source>
        <dbReference type="ARBA" id="ARBA00008455"/>
    </source>
</evidence>